<dbReference type="Gene3D" id="3.20.20.80">
    <property type="entry name" value="Glycosidases"/>
    <property type="match status" value="1"/>
</dbReference>
<keyword evidence="1" id="KW-0378">Hydrolase</keyword>
<feature type="domain" description="Alpha-N-acetylglucosaminidase C-terminal" evidence="4">
    <location>
        <begin position="362"/>
        <end position="570"/>
    </location>
</feature>
<dbReference type="Pfam" id="PF12971">
    <property type="entry name" value="NAGLU_N"/>
    <property type="match status" value="1"/>
</dbReference>
<dbReference type="Pfam" id="PF05089">
    <property type="entry name" value="NAGLU"/>
    <property type="match status" value="3"/>
</dbReference>
<dbReference type="WBParaSite" id="maker-uti_cns_0003155-snap-gene-0.5-mRNA-1">
    <property type="protein sequence ID" value="maker-uti_cns_0003155-snap-gene-0.5-mRNA-1"/>
    <property type="gene ID" value="maker-uti_cns_0003155-snap-gene-0.5"/>
</dbReference>
<dbReference type="AlphaFoldDB" id="A0A1I8GVB9"/>
<dbReference type="InterPro" id="IPR024240">
    <property type="entry name" value="NAGLU_N"/>
</dbReference>
<dbReference type="InterPro" id="IPR024732">
    <property type="entry name" value="NAGLU_C"/>
</dbReference>
<evidence type="ECO:0000259" key="4">
    <source>
        <dbReference type="Pfam" id="PF12972"/>
    </source>
</evidence>
<feature type="domain" description="Alpha-N-acetylglucosaminidase tim-barrel" evidence="2">
    <location>
        <begin position="235"/>
        <end position="352"/>
    </location>
</feature>
<dbReference type="Gene3D" id="1.20.120.670">
    <property type="entry name" value="N-acetyl-b-d-glucoasminidase"/>
    <property type="match status" value="1"/>
</dbReference>
<dbReference type="InterPro" id="IPR024733">
    <property type="entry name" value="NAGLU_tim-barrel"/>
</dbReference>
<dbReference type="InterPro" id="IPR029018">
    <property type="entry name" value="Hex-like_dom2"/>
</dbReference>
<dbReference type="InterPro" id="IPR007781">
    <property type="entry name" value="NAGLU"/>
</dbReference>
<dbReference type="GO" id="GO:0016787">
    <property type="term" value="F:hydrolase activity"/>
    <property type="evidence" value="ECO:0007669"/>
    <property type="project" value="UniProtKB-KW"/>
</dbReference>
<reference evidence="6" key="1">
    <citation type="submission" date="2016-11" db="UniProtKB">
        <authorList>
            <consortium name="WormBaseParasite"/>
        </authorList>
    </citation>
    <scope>IDENTIFICATION</scope>
</reference>
<feature type="domain" description="Alpha-N-acetylglucosaminidase N-terminal" evidence="3">
    <location>
        <begin position="3"/>
        <end position="50"/>
    </location>
</feature>
<feature type="domain" description="Alpha-N-acetylglucosaminidase tim-barrel" evidence="2">
    <location>
        <begin position="189"/>
        <end position="233"/>
    </location>
</feature>
<feature type="domain" description="Alpha-N-acetylglucosaminidase tim-barrel" evidence="2">
    <location>
        <begin position="70"/>
        <end position="188"/>
    </location>
</feature>
<protein>
    <submittedName>
        <fullName evidence="6">Alpha-N-acetylglucosaminidase</fullName>
    </submittedName>
</protein>
<evidence type="ECO:0000313" key="6">
    <source>
        <dbReference type="WBParaSite" id="maker-uti_cns_0003155-snap-gene-0.5-mRNA-1"/>
    </source>
</evidence>
<organism evidence="5 6">
    <name type="scientific">Macrostomum lignano</name>
    <dbReference type="NCBI Taxonomy" id="282301"/>
    <lineage>
        <taxon>Eukaryota</taxon>
        <taxon>Metazoa</taxon>
        <taxon>Spiralia</taxon>
        <taxon>Lophotrochozoa</taxon>
        <taxon>Platyhelminthes</taxon>
        <taxon>Rhabditophora</taxon>
        <taxon>Macrostomorpha</taxon>
        <taxon>Macrostomida</taxon>
        <taxon>Macrostomidae</taxon>
        <taxon>Macrostomum</taxon>
    </lineage>
</organism>
<evidence type="ECO:0000259" key="3">
    <source>
        <dbReference type="Pfam" id="PF12971"/>
    </source>
</evidence>
<evidence type="ECO:0000259" key="2">
    <source>
        <dbReference type="Pfam" id="PF05089"/>
    </source>
</evidence>
<evidence type="ECO:0000313" key="5">
    <source>
        <dbReference type="Proteomes" id="UP000095280"/>
    </source>
</evidence>
<dbReference type="Gene3D" id="3.30.379.10">
    <property type="entry name" value="Chitobiase/beta-hexosaminidase domain 2-like"/>
    <property type="match status" value="1"/>
</dbReference>
<keyword evidence="5" id="KW-1185">Reference proteome</keyword>
<sequence length="571" mass="64526">IRNTGRNNVSISANSGVAAAWALHRYLTGYCSAMVSWSGTQVALPPDRLPMLPSGQLTLESQDVYTVMPNVVTFSYSYVWWRFSDWERHIDWMALHGVNLAYALTGQERVMAGAMSHFGLTEADLVQYFPGPAFLAWGRMGNLKAWGGPLSKAWCDSQVDLQRRILDRMAALGITSVLQGFSGMVPDSVYFVNPNDPMFTNLSAAVIKENVKVFGHVTHHYAMDPFNENLPSNGVLQSWFLNNAADFWTINRAKAFFEPINMTHLLVMELWGETVNLAQQLDGFFGHNFVWTALHNFGGNNAMYGQLQNFGQHGPFGLRRQFPGNMLGTGIQPEGIGQNEVVYELVMEFNWRAEQPESLAEWIRDYARRRYGRPDRNLLDAWEGLLSTVYNTPHTGMLTPVLVLRPSLSLSENANYNVTLVESAWRLLIATNQSDNAMLNYDQVDLTRQMLQIRFHQYYTVLKQAAHTENATAVEASGATMLGLLDRMEKLLQTDERFLLQRLINSAKSFAASPSEIGLYEFNIRNQLTCWGPGPNTIQDYAARMYSGLLAGYYRPRWALFLHQLATAIRQ</sequence>
<name>A0A1I8GVB9_9PLAT</name>
<accession>A0A1I8GVB9</accession>
<dbReference type="PANTHER" id="PTHR12872:SF1">
    <property type="entry name" value="ALPHA-N-ACETYLGLUCOSAMINIDASE"/>
    <property type="match status" value="1"/>
</dbReference>
<dbReference type="Proteomes" id="UP000095280">
    <property type="component" value="Unplaced"/>
</dbReference>
<dbReference type="PANTHER" id="PTHR12872">
    <property type="entry name" value="ALPHA-N-ACETYLGLUCOSAMINIDASE"/>
    <property type="match status" value="1"/>
</dbReference>
<proteinExistence type="predicted"/>
<evidence type="ECO:0000256" key="1">
    <source>
        <dbReference type="ARBA" id="ARBA00022801"/>
    </source>
</evidence>
<dbReference type="Pfam" id="PF12972">
    <property type="entry name" value="NAGLU_C"/>
    <property type="match status" value="1"/>
</dbReference>